<gene>
    <name evidence="1" type="ORF">DWV76_00445</name>
</gene>
<reference evidence="1 2" key="1">
    <citation type="submission" date="2018-08" db="EMBL/GenBank/DDBJ databases">
        <title>A genome reference for cultivated species of the human gut microbiota.</title>
        <authorList>
            <person name="Zou Y."/>
            <person name="Xue W."/>
            <person name="Luo G."/>
        </authorList>
    </citation>
    <scope>NUCLEOTIDE SEQUENCE [LARGE SCALE GENOMIC DNA]</scope>
    <source>
        <strain evidence="1 2">AF12-50</strain>
    </source>
</reference>
<accession>A0AA92U026</accession>
<name>A0AA92U026_9BACT</name>
<proteinExistence type="predicted"/>
<protein>
    <submittedName>
        <fullName evidence="1">Uncharacterized protein</fullName>
    </submittedName>
</protein>
<sequence length="78" mass="9439">MKKLEWYNLKACKEIRVQILIAAGFNLKTDYFRLDSRKLSILCECMKADGYRYDSPLGRSRSRSYWYSLQRVFDRMNK</sequence>
<organism evidence="1 2">
    <name type="scientific">Segatella copri</name>
    <dbReference type="NCBI Taxonomy" id="165179"/>
    <lineage>
        <taxon>Bacteria</taxon>
        <taxon>Pseudomonadati</taxon>
        <taxon>Bacteroidota</taxon>
        <taxon>Bacteroidia</taxon>
        <taxon>Bacteroidales</taxon>
        <taxon>Prevotellaceae</taxon>
        <taxon>Segatella</taxon>
    </lineage>
</organism>
<dbReference type="AlphaFoldDB" id="A0AA92U026"/>
<dbReference type="Proteomes" id="UP000283785">
    <property type="component" value="Unassembled WGS sequence"/>
</dbReference>
<dbReference type="RefSeq" id="WP_147346936.1">
    <property type="nucleotide sequence ID" value="NZ_QSAG01000001.1"/>
</dbReference>
<evidence type="ECO:0000313" key="2">
    <source>
        <dbReference type="Proteomes" id="UP000283785"/>
    </source>
</evidence>
<dbReference type="EMBL" id="QSAG01000001">
    <property type="protein sequence ID" value="RGW45021.1"/>
    <property type="molecule type" value="Genomic_DNA"/>
</dbReference>
<evidence type="ECO:0000313" key="1">
    <source>
        <dbReference type="EMBL" id="RGW45021.1"/>
    </source>
</evidence>
<comment type="caution">
    <text evidence="1">The sequence shown here is derived from an EMBL/GenBank/DDBJ whole genome shotgun (WGS) entry which is preliminary data.</text>
</comment>